<reference evidence="3" key="1">
    <citation type="journal article" date="2016" name="Gigascience">
        <title>De novo construction of an expanded transcriptome assembly for the western tarnished plant bug, Lygus hesperus.</title>
        <authorList>
            <person name="Tassone E.E."/>
            <person name="Geib S.M."/>
            <person name="Hall B."/>
            <person name="Fabrick J.A."/>
            <person name="Brent C.S."/>
            <person name="Hull J.J."/>
        </authorList>
    </citation>
    <scope>NUCLEOTIDE SEQUENCE</scope>
</reference>
<dbReference type="SUPFAM" id="SSF55194">
    <property type="entry name" value="Ribosome recycling factor, RRF"/>
    <property type="match status" value="1"/>
</dbReference>
<name>A0A146L685_LYGHE</name>
<dbReference type="EMBL" id="GDHC01015952">
    <property type="protein sequence ID" value="JAQ02677.1"/>
    <property type="molecule type" value="Transcribed_RNA"/>
</dbReference>
<proteinExistence type="predicted"/>
<sequence length="102" mass="11934">MLSIANYTADNGEAMFDAMSNEVNNFKELIKEIYANRNDAISELLKDEQRQMKSKYEKWTKETIRKSEETLEKIKEILPTFDMALFIADPSNYIYSAMMEVC</sequence>
<evidence type="ECO:0000256" key="1">
    <source>
        <dbReference type="ARBA" id="ARBA00020581"/>
    </source>
</evidence>
<dbReference type="InterPro" id="IPR036191">
    <property type="entry name" value="RRF_sf"/>
</dbReference>
<gene>
    <name evidence="3" type="ORF">g.41742</name>
</gene>
<accession>A0A146L685</accession>
<evidence type="ECO:0000313" key="3">
    <source>
        <dbReference type="EMBL" id="JAQ02677.1"/>
    </source>
</evidence>
<evidence type="ECO:0000256" key="2">
    <source>
        <dbReference type="ARBA" id="ARBA00033107"/>
    </source>
</evidence>
<protein>
    <recommendedName>
        <fullName evidence="1">Ribosome-recycling factor, mitochondrial</fullName>
    </recommendedName>
    <alternativeName>
        <fullName evidence="2">Ribosome-releasing factor, mitochondrial</fullName>
    </alternativeName>
</protein>
<organism evidence="3">
    <name type="scientific">Lygus hesperus</name>
    <name type="common">Western plant bug</name>
    <dbReference type="NCBI Taxonomy" id="30085"/>
    <lineage>
        <taxon>Eukaryota</taxon>
        <taxon>Metazoa</taxon>
        <taxon>Ecdysozoa</taxon>
        <taxon>Arthropoda</taxon>
        <taxon>Hexapoda</taxon>
        <taxon>Insecta</taxon>
        <taxon>Pterygota</taxon>
        <taxon>Neoptera</taxon>
        <taxon>Paraneoptera</taxon>
        <taxon>Hemiptera</taxon>
        <taxon>Heteroptera</taxon>
        <taxon>Panheteroptera</taxon>
        <taxon>Cimicomorpha</taxon>
        <taxon>Miridae</taxon>
        <taxon>Mirini</taxon>
        <taxon>Lygus</taxon>
    </lineage>
</organism>
<dbReference type="AlphaFoldDB" id="A0A146L685"/>